<dbReference type="PANTHER" id="PTHR30399:SF1">
    <property type="entry name" value="UTP PYROPHOSPHATASE"/>
    <property type="match status" value="1"/>
</dbReference>
<dbReference type="AlphaFoldDB" id="A0A2Z5IPZ9"/>
<protein>
    <recommendedName>
        <fullName evidence="1">YgjP-like metallopeptidase domain-containing protein</fullName>
    </recommendedName>
</protein>
<dbReference type="RefSeq" id="WP_114190876.1">
    <property type="nucleotide sequence ID" value="NZ_CP029295.1"/>
</dbReference>
<dbReference type="KEGG" id="mpho:DA803_01525"/>
<sequence>MKKIDDVLAYKINDKEFNIYVRFTNNKNIYLSLRDNKLILSTPIHYLNTEQLNNFLNTAILKLTQSTKKQDVRPLLDINWTDQSFYYLGKLSYFKIINNYLQIYFNDEIEIIPITKHDENYIKKTIWNNLSEKLEKIFSYWANYYSEKFLNRSLSSKIKISTKSSAWATNYLLKNIISVSKYLIFYNIKCIRYVAAHEIAHFLEANHSARFWKIVSKEFPDYKHIRKTMNAHKFT</sequence>
<organism evidence="2 3">
    <name type="scientific">[Mycoplasma] phocae</name>
    <dbReference type="NCBI Taxonomy" id="142651"/>
    <lineage>
        <taxon>Bacteria</taxon>
        <taxon>Bacillati</taxon>
        <taxon>Mycoplasmatota</taxon>
        <taxon>Mycoplasmoidales</taxon>
        <taxon>Metamycoplasmataceae</taxon>
        <taxon>Metamycoplasma</taxon>
    </lineage>
</organism>
<name>A0A2Z5IPZ9_9BACT</name>
<evidence type="ECO:0000259" key="1">
    <source>
        <dbReference type="Pfam" id="PF01863"/>
    </source>
</evidence>
<dbReference type="Pfam" id="PF01863">
    <property type="entry name" value="YgjP-like"/>
    <property type="match status" value="1"/>
</dbReference>
<dbReference type="OrthoDB" id="9811177at2"/>
<dbReference type="InterPro" id="IPR002725">
    <property type="entry name" value="YgjP-like_metallopeptidase"/>
</dbReference>
<keyword evidence="3" id="KW-1185">Reference proteome</keyword>
<proteinExistence type="predicted"/>
<accession>A0A2Z5IPZ9</accession>
<feature type="domain" description="YgjP-like metallopeptidase" evidence="1">
    <location>
        <begin position="27"/>
        <end position="232"/>
    </location>
</feature>
<dbReference type="EMBL" id="CP029295">
    <property type="protein sequence ID" value="AXE60765.1"/>
    <property type="molecule type" value="Genomic_DNA"/>
</dbReference>
<evidence type="ECO:0000313" key="2">
    <source>
        <dbReference type="EMBL" id="AXE60765.1"/>
    </source>
</evidence>
<dbReference type="Gene3D" id="3.30.2010.10">
    <property type="entry name" value="Metalloproteases ('zincins'), catalytic domain"/>
    <property type="match status" value="1"/>
</dbReference>
<evidence type="ECO:0000313" key="3">
    <source>
        <dbReference type="Proteomes" id="UP000252477"/>
    </source>
</evidence>
<dbReference type="CDD" id="cd07344">
    <property type="entry name" value="M48_yhfN_like"/>
    <property type="match status" value="1"/>
</dbReference>
<dbReference type="PANTHER" id="PTHR30399">
    <property type="entry name" value="UNCHARACTERIZED PROTEIN YGJP"/>
    <property type="match status" value="1"/>
</dbReference>
<dbReference type="InterPro" id="IPR053136">
    <property type="entry name" value="UTP_pyrophosphatase-like"/>
</dbReference>
<reference evidence="2 3" key="1">
    <citation type="submission" date="2018-05" db="EMBL/GenBank/DDBJ databases">
        <title>Annotation of the Mycoplasma phocidae genome.</title>
        <authorList>
            <person name="Brown D.R."/>
            <person name="Kutish G.F."/>
            <person name="Frasca S.Jr."/>
        </authorList>
    </citation>
    <scope>NUCLEOTIDE SEQUENCE [LARGE SCALE GENOMIC DNA]</scope>
    <source>
        <strain evidence="2 3">105</strain>
    </source>
</reference>
<dbReference type="Proteomes" id="UP000252477">
    <property type="component" value="Chromosome"/>
</dbReference>
<gene>
    <name evidence="2" type="ORF">DA803_01525</name>
</gene>